<keyword evidence="1" id="KW-0805">Transcription regulation</keyword>
<feature type="transmembrane region" description="Helical" evidence="4">
    <location>
        <begin position="12"/>
        <end position="32"/>
    </location>
</feature>
<evidence type="ECO:0000313" key="6">
    <source>
        <dbReference type="EMBL" id="MDO1445784.1"/>
    </source>
</evidence>
<dbReference type="InterPro" id="IPR018062">
    <property type="entry name" value="HTH_AraC-typ_CS"/>
</dbReference>
<feature type="transmembrane region" description="Helical" evidence="4">
    <location>
        <begin position="234"/>
        <end position="252"/>
    </location>
</feature>
<proteinExistence type="predicted"/>
<dbReference type="RefSeq" id="WP_302036583.1">
    <property type="nucleotide sequence ID" value="NZ_JAUKPO010000002.1"/>
</dbReference>
<gene>
    <name evidence="6" type="ORF">Q0590_05955</name>
</gene>
<dbReference type="SMART" id="SM00342">
    <property type="entry name" value="HTH_ARAC"/>
    <property type="match status" value="1"/>
</dbReference>
<name>A0ABT8R116_9BACT</name>
<evidence type="ECO:0000256" key="4">
    <source>
        <dbReference type="SAM" id="Phobius"/>
    </source>
</evidence>
<keyword evidence="7" id="KW-1185">Reference proteome</keyword>
<feature type="transmembrane region" description="Helical" evidence="4">
    <location>
        <begin position="41"/>
        <end position="64"/>
    </location>
</feature>
<evidence type="ECO:0000256" key="1">
    <source>
        <dbReference type="ARBA" id="ARBA00023015"/>
    </source>
</evidence>
<accession>A0ABT8R116</accession>
<feature type="domain" description="HTH araC/xylS-type" evidence="5">
    <location>
        <begin position="288"/>
        <end position="396"/>
    </location>
</feature>
<reference evidence="6" key="1">
    <citation type="submission" date="2023-07" db="EMBL/GenBank/DDBJ databases">
        <title>The genome sequence of Rhodocytophaga aerolata KACC 12507.</title>
        <authorList>
            <person name="Zhang X."/>
        </authorList>
    </citation>
    <scope>NUCLEOTIDE SEQUENCE</scope>
    <source>
        <strain evidence="6">KACC 12507</strain>
    </source>
</reference>
<feature type="transmembrane region" description="Helical" evidence="4">
    <location>
        <begin position="105"/>
        <end position="123"/>
    </location>
</feature>
<keyword evidence="2" id="KW-0238">DNA-binding</keyword>
<keyword evidence="4" id="KW-0812">Transmembrane</keyword>
<feature type="transmembrane region" description="Helical" evidence="4">
    <location>
        <begin position="163"/>
        <end position="184"/>
    </location>
</feature>
<dbReference type="InterPro" id="IPR020449">
    <property type="entry name" value="Tscrpt_reg_AraC-type_HTH"/>
</dbReference>
<evidence type="ECO:0000256" key="2">
    <source>
        <dbReference type="ARBA" id="ARBA00023125"/>
    </source>
</evidence>
<sequence>MPTVTPFIDLLSLGNLLGAVQGVFLAAIFFAARKNNRYSNFLLASLLFFLSLDIFEIFLCYTNYIFYVPWMVNIAEPFSFLYGPFAYFYARSLTSPEFRFERKHIPYFVPALLYFIYRIPFYLQSNAFKLHDVIQSYQKPYSIDYELKPIAWFPDGINISGEWFDVVLFIWSLPFNMYSIYLAYSYARSHRISLLTTQNTSLKWLVLTTCYLTLTFIVFGLISFTDTRDLGDIYIATAMSLVLYGMSFYVIVKSQVLDHKQVPVPAEVPQPEAKRKYEKSALPTELADDMLPRLKQYMEQQKPFLNSELGLPELAAALSISTHHLSQLINEGLGQNFFDFINSYRIDEIKKQLHDPKLSHIKIEEIAFQNGFNSKSAFNTAFKKFTQTTPSQFRKSISVS</sequence>
<dbReference type="EMBL" id="JAUKPO010000002">
    <property type="protein sequence ID" value="MDO1445784.1"/>
    <property type="molecule type" value="Genomic_DNA"/>
</dbReference>
<dbReference type="Gene3D" id="1.10.10.60">
    <property type="entry name" value="Homeodomain-like"/>
    <property type="match status" value="2"/>
</dbReference>
<evidence type="ECO:0000259" key="5">
    <source>
        <dbReference type="PROSITE" id="PS01124"/>
    </source>
</evidence>
<feature type="transmembrane region" description="Helical" evidence="4">
    <location>
        <begin position="70"/>
        <end position="90"/>
    </location>
</feature>
<feature type="transmembrane region" description="Helical" evidence="4">
    <location>
        <begin position="204"/>
        <end position="222"/>
    </location>
</feature>
<comment type="caution">
    <text evidence="6">The sequence shown here is derived from an EMBL/GenBank/DDBJ whole genome shotgun (WGS) entry which is preliminary data.</text>
</comment>
<keyword evidence="4" id="KW-0472">Membrane</keyword>
<dbReference type="Pfam" id="PF12833">
    <property type="entry name" value="HTH_18"/>
    <property type="match status" value="1"/>
</dbReference>
<dbReference type="PROSITE" id="PS01124">
    <property type="entry name" value="HTH_ARAC_FAMILY_2"/>
    <property type="match status" value="1"/>
</dbReference>
<keyword evidence="3" id="KW-0804">Transcription</keyword>
<dbReference type="PANTHER" id="PTHR43280:SF29">
    <property type="entry name" value="ARAC-FAMILY TRANSCRIPTIONAL REGULATOR"/>
    <property type="match status" value="1"/>
</dbReference>
<dbReference type="SUPFAM" id="SSF46689">
    <property type="entry name" value="Homeodomain-like"/>
    <property type="match status" value="1"/>
</dbReference>
<protein>
    <submittedName>
        <fullName evidence="6">Helix-turn-helix domain-containing protein</fullName>
    </submittedName>
</protein>
<dbReference type="InterPro" id="IPR018060">
    <property type="entry name" value="HTH_AraC"/>
</dbReference>
<dbReference type="InterPro" id="IPR009057">
    <property type="entry name" value="Homeodomain-like_sf"/>
</dbReference>
<dbReference type="PROSITE" id="PS00041">
    <property type="entry name" value="HTH_ARAC_FAMILY_1"/>
    <property type="match status" value="1"/>
</dbReference>
<keyword evidence="4" id="KW-1133">Transmembrane helix</keyword>
<dbReference type="Proteomes" id="UP001168528">
    <property type="component" value="Unassembled WGS sequence"/>
</dbReference>
<evidence type="ECO:0000313" key="7">
    <source>
        <dbReference type="Proteomes" id="UP001168528"/>
    </source>
</evidence>
<dbReference type="PANTHER" id="PTHR43280">
    <property type="entry name" value="ARAC-FAMILY TRANSCRIPTIONAL REGULATOR"/>
    <property type="match status" value="1"/>
</dbReference>
<organism evidence="6 7">
    <name type="scientific">Rhodocytophaga aerolata</name>
    <dbReference type="NCBI Taxonomy" id="455078"/>
    <lineage>
        <taxon>Bacteria</taxon>
        <taxon>Pseudomonadati</taxon>
        <taxon>Bacteroidota</taxon>
        <taxon>Cytophagia</taxon>
        <taxon>Cytophagales</taxon>
        <taxon>Rhodocytophagaceae</taxon>
        <taxon>Rhodocytophaga</taxon>
    </lineage>
</organism>
<dbReference type="PRINTS" id="PR00032">
    <property type="entry name" value="HTHARAC"/>
</dbReference>
<evidence type="ECO:0000256" key="3">
    <source>
        <dbReference type="ARBA" id="ARBA00023163"/>
    </source>
</evidence>